<dbReference type="GO" id="GO:0004252">
    <property type="term" value="F:serine-type endopeptidase activity"/>
    <property type="evidence" value="ECO:0007669"/>
    <property type="project" value="InterPro"/>
</dbReference>
<dbReference type="SUPFAM" id="SSF52743">
    <property type="entry name" value="Subtilisin-like"/>
    <property type="match status" value="1"/>
</dbReference>
<dbReference type="Proteomes" id="UP001373714">
    <property type="component" value="Unassembled WGS sequence"/>
</dbReference>
<dbReference type="InterPro" id="IPR000209">
    <property type="entry name" value="Peptidase_S8/S53_dom"/>
</dbReference>
<feature type="transmembrane region" description="Helical" evidence="5">
    <location>
        <begin position="62"/>
        <end position="81"/>
    </location>
</feature>
<feature type="domain" description="Peptidase S8/S53" evidence="6">
    <location>
        <begin position="299"/>
        <end position="566"/>
    </location>
</feature>
<comment type="caution">
    <text evidence="7">The sequence shown here is derived from an EMBL/GenBank/DDBJ whole genome shotgun (WGS) entry which is preliminary data.</text>
</comment>
<dbReference type="GO" id="GO:0006508">
    <property type="term" value="P:proteolysis"/>
    <property type="evidence" value="ECO:0007669"/>
    <property type="project" value="UniProtKB-KW"/>
</dbReference>
<keyword evidence="8" id="KW-1185">Reference proteome</keyword>
<evidence type="ECO:0000256" key="4">
    <source>
        <dbReference type="ARBA" id="ARBA00022825"/>
    </source>
</evidence>
<sequence>MIKTISPSSNGAVPNLIKINISGPRLSGPRLSRQVSNKYLRLSPVNYQYPSVRLKMNESRRLFARSYIYWAILLFYTFVALTSASVNLRRNTGEVLLGQGPKTGTLDQYLETYCFIIKPEYRKNKKFRKGFIAALRKVAMPPQASNVFPIESQFLGMVAIDVNMPPRPSDSPIFTDIEKKYGGALEIFLKVFSDVEEKLRTNDGDWNKNPPSWLSIEDSKKSPRFAEVDTINRIDPDPMSLDKRKRGTEKNMDTEEYTKKAKAYGQRFGKELPEMRALSQPPGVELTQSMIFWQYRNSGKNQVVYVLDTQCDPTAQELSGVKWGDWISAGAFPWDQRGPLLPFAASASHGTCMVSKIAGKVTGLAGDAEIVFVEVLSGRGFARLYILSDVIDGILKIYDHIKRRKVKRNNVISLSMGIYLSMVRTIAKVNNKDANAAEKAYADILRYIFKELIQLPNVIVVNSAGNSAPGTIIDHYPAVLAKDAEYNNKLVVVGGYDPRTGENVYQEAEYVRIWAPAMGIAMPCGKGERKRSRSALFKKFDLCGPRAGATSVAAATVSGVLAALLSTGMPIDKVINYMYDQAHPRVLDGPLALFNGIGIKKWPPEQRPQWFNDKLPPPAPPLSLNGGSGSMDISTADPDDICCLT</sequence>
<evidence type="ECO:0000256" key="2">
    <source>
        <dbReference type="ARBA" id="ARBA00022670"/>
    </source>
</evidence>
<comment type="similarity">
    <text evidence="1">Belongs to the peptidase S8 family.</text>
</comment>
<evidence type="ECO:0000256" key="1">
    <source>
        <dbReference type="ARBA" id="ARBA00011073"/>
    </source>
</evidence>
<dbReference type="AlphaFoldDB" id="A0AAV9V084"/>
<dbReference type="Gene3D" id="3.40.50.200">
    <property type="entry name" value="Peptidase S8/S53 domain"/>
    <property type="match status" value="1"/>
</dbReference>
<evidence type="ECO:0000256" key="5">
    <source>
        <dbReference type="SAM" id="Phobius"/>
    </source>
</evidence>
<reference evidence="7 8" key="1">
    <citation type="submission" date="2019-10" db="EMBL/GenBank/DDBJ databases">
        <authorList>
            <person name="Palmer J.M."/>
        </authorList>
    </citation>
    <scope>NUCLEOTIDE SEQUENCE [LARGE SCALE GENOMIC DNA]</scope>
    <source>
        <strain evidence="7 8">TWF730</strain>
    </source>
</reference>
<keyword evidence="5" id="KW-0812">Transmembrane</keyword>
<dbReference type="EMBL" id="JAVHNS010000006">
    <property type="protein sequence ID" value="KAK6352190.1"/>
    <property type="molecule type" value="Genomic_DNA"/>
</dbReference>
<keyword evidence="3" id="KW-0378">Hydrolase</keyword>
<dbReference type="Pfam" id="PF00082">
    <property type="entry name" value="Peptidase_S8"/>
    <property type="match status" value="1"/>
</dbReference>
<keyword evidence="2" id="KW-0645">Protease</keyword>
<keyword evidence="5" id="KW-0472">Membrane</keyword>
<evidence type="ECO:0000313" key="7">
    <source>
        <dbReference type="EMBL" id="KAK6352190.1"/>
    </source>
</evidence>
<dbReference type="PANTHER" id="PTHR43806:SF11">
    <property type="entry name" value="CEREVISIN-RELATED"/>
    <property type="match status" value="1"/>
</dbReference>
<keyword evidence="5" id="KW-1133">Transmembrane helix</keyword>
<proteinExistence type="inferred from homology"/>
<dbReference type="InterPro" id="IPR036852">
    <property type="entry name" value="Peptidase_S8/S53_dom_sf"/>
</dbReference>
<dbReference type="InterPro" id="IPR050131">
    <property type="entry name" value="Peptidase_S8_subtilisin-like"/>
</dbReference>
<organism evidence="7 8">
    <name type="scientific">Orbilia blumenaviensis</name>
    <dbReference type="NCBI Taxonomy" id="1796055"/>
    <lineage>
        <taxon>Eukaryota</taxon>
        <taxon>Fungi</taxon>
        <taxon>Dikarya</taxon>
        <taxon>Ascomycota</taxon>
        <taxon>Pezizomycotina</taxon>
        <taxon>Orbiliomycetes</taxon>
        <taxon>Orbiliales</taxon>
        <taxon>Orbiliaceae</taxon>
        <taxon>Orbilia</taxon>
    </lineage>
</organism>
<keyword evidence="4" id="KW-0720">Serine protease</keyword>
<protein>
    <recommendedName>
        <fullName evidence="6">Peptidase S8/S53 domain-containing protein</fullName>
    </recommendedName>
</protein>
<name>A0AAV9V084_9PEZI</name>
<accession>A0AAV9V084</accession>
<dbReference type="CDD" id="cd00306">
    <property type="entry name" value="Peptidases_S8_S53"/>
    <property type="match status" value="1"/>
</dbReference>
<evidence type="ECO:0000256" key="3">
    <source>
        <dbReference type="ARBA" id="ARBA00022801"/>
    </source>
</evidence>
<evidence type="ECO:0000259" key="6">
    <source>
        <dbReference type="Pfam" id="PF00082"/>
    </source>
</evidence>
<dbReference type="PANTHER" id="PTHR43806">
    <property type="entry name" value="PEPTIDASE S8"/>
    <property type="match status" value="1"/>
</dbReference>
<gene>
    <name evidence="7" type="ORF">TWF730_009020</name>
</gene>
<evidence type="ECO:0000313" key="8">
    <source>
        <dbReference type="Proteomes" id="UP001373714"/>
    </source>
</evidence>